<name>K1RS77_9ZZZZ</name>
<organism evidence="1">
    <name type="scientific">human gut metagenome</name>
    <dbReference type="NCBI Taxonomy" id="408170"/>
    <lineage>
        <taxon>unclassified sequences</taxon>
        <taxon>metagenomes</taxon>
        <taxon>organismal metagenomes</taxon>
    </lineage>
</organism>
<dbReference type="CDD" id="cd01127">
    <property type="entry name" value="TrwB_TraG_TraD_VirD4"/>
    <property type="match status" value="1"/>
</dbReference>
<accession>K1RS77</accession>
<dbReference type="Pfam" id="PF02534">
    <property type="entry name" value="T4SS-DNA_transf"/>
    <property type="match status" value="1"/>
</dbReference>
<dbReference type="EMBL" id="AJWZ01011141">
    <property type="protein sequence ID" value="EKC46364.1"/>
    <property type="molecule type" value="Genomic_DNA"/>
</dbReference>
<feature type="non-terminal residue" evidence="1">
    <location>
        <position position="1"/>
    </location>
</feature>
<gene>
    <name evidence="1" type="ORF">OBE_16304</name>
</gene>
<dbReference type="GO" id="GO:0016020">
    <property type="term" value="C:membrane"/>
    <property type="evidence" value="ECO:0007669"/>
    <property type="project" value="InterPro"/>
</dbReference>
<proteinExistence type="predicted"/>
<protein>
    <submittedName>
        <fullName evidence="1">Uncharacterized protein</fullName>
    </submittedName>
</protein>
<dbReference type="AlphaFoldDB" id="K1RS77"/>
<comment type="caution">
    <text evidence="1">The sequence shown here is derived from an EMBL/GenBank/DDBJ whole genome shotgun (WGS) entry which is preliminary data.</text>
</comment>
<sequence length="46" mass="4806">GGSGSGKTRFYVKPNALQCSGSYFFLDPKGELTYSLGGAMEKTASP</sequence>
<dbReference type="InterPro" id="IPR003688">
    <property type="entry name" value="TraG/VirD4"/>
</dbReference>
<evidence type="ECO:0000313" key="1">
    <source>
        <dbReference type="EMBL" id="EKC46364.1"/>
    </source>
</evidence>
<reference evidence="1" key="1">
    <citation type="journal article" date="2013" name="Environ. Microbiol.">
        <title>Microbiota from the distal guts of lean and obese adolescents exhibit partial functional redundancy besides clear differences in community structure.</title>
        <authorList>
            <person name="Ferrer M."/>
            <person name="Ruiz A."/>
            <person name="Lanza F."/>
            <person name="Haange S.B."/>
            <person name="Oberbach A."/>
            <person name="Till H."/>
            <person name="Bargiela R."/>
            <person name="Campoy C."/>
            <person name="Segura M.T."/>
            <person name="Richter M."/>
            <person name="von Bergen M."/>
            <person name="Seifert J."/>
            <person name="Suarez A."/>
        </authorList>
    </citation>
    <scope>NUCLEOTIDE SEQUENCE</scope>
</reference>